<dbReference type="RefSeq" id="XP_004359544.1">
    <property type="nucleotide sequence ID" value="XM_004359487.1"/>
</dbReference>
<feature type="signal peptide" evidence="1">
    <location>
        <begin position="1"/>
        <end position="20"/>
    </location>
</feature>
<proteinExistence type="predicted"/>
<dbReference type="KEGG" id="dfa:DFA_01580"/>
<evidence type="ECO:0008006" key="4">
    <source>
        <dbReference type="Google" id="ProtNLM"/>
    </source>
</evidence>
<dbReference type="OrthoDB" id="449091at2759"/>
<dbReference type="STRING" id="1054147.F4PTM4"/>
<evidence type="ECO:0000256" key="1">
    <source>
        <dbReference type="SAM" id="SignalP"/>
    </source>
</evidence>
<feature type="chain" id="PRO_5003313319" description="Peptidase S9 prolyl oligopeptidase catalytic domain-containing protein" evidence="1">
    <location>
        <begin position="21"/>
        <end position="921"/>
    </location>
</feature>
<dbReference type="GeneID" id="14872554"/>
<keyword evidence="3" id="KW-1185">Reference proteome</keyword>
<dbReference type="AlphaFoldDB" id="F4PTM4"/>
<dbReference type="Proteomes" id="UP000007797">
    <property type="component" value="Unassembled WGS sequence"/>
</dbReference>
<dbReference type="EMBL" id="GL883010">
    <property type="protein sequence ID" value="EGG21694.1"/>
    <property type="molecule type" value="Genomic_DNA"/>
</dbReference>
<protein>
    <recommendedName>
        <fullName evidence="4">Peptidase S9 prolyl oligopeptidase catalytic domain-containing protein</fullName>
    </recommendedName>
</protein>
<sequence>MTISFSLFLLLSFITLNVYCSTTSLIPNNFQVIGPFPIGEREEGVDTLEYYGGIFDIPIGDNTMYPCELGVNGVVGWQSYNAITTASSTSLTLNFSSTINWDSFTTPLSWSVYMWYAYAVGEFTVPSSSSSSSSSSSNLYLFDCTGLIRYYIRSTTNNTYTELIGDFFNYGVGQQLIELEPDTYQLILRVQSSVRQNLSPQQSFTCTITQQQQTSSQLIIVEKENMVPSILDGKLGGYYGSITLMNVGVETIDEITLQTGDNSVEGVSVELVTPSSIAYTSKTGVYILPGQKYGITFTINQTSDVQCPASLNITVNGEVSTLISFNCTTWGNPWSFTFIDFDETVQYAVAYPPSGSERGCFGGQESCVAMLATHGAGVSVIDTPGWYTAYPALANTWIIFPSGRRPWGYDWQTASRVDAFQSLYQFAKHMPGVPPSLVESLSIDVSRILFTGHSMGAYGCWTMLGHYGDMALGGACGAGFAKLQDYVYYNTRPSFSHLDPSLRGLLMSSIADADADIHASNMVGIPIIARYGGADTIVSPWHSRRMARMVNELSGNLSAVQISEVPGMSHWFTGMFDAPVMDDFYIASTTSPTFPDIPQTITITVMNPGISGSRANIQILQKHNTERVARIKLVQSRSNTNGGSLTWTLTTQNVKRFGLVQTPVRPTQKMPSQLMIDGNIIQTPEYLPEVHYHNTGKNSGLQQQWSIESGSDWTLTERSASTYGPIKQILQEKPFVIVYGTLNDQQSSDMLSVSIWMANYYNIYGRGSPIIISDAEYQHQSCNISNANDSSFNYNLILVGTPSQNAVTQKLEPQLTVSFGSSTNTFTIGDDTFDGSQPGTGITFLSPNECGNGLILVVAGTIDSQGLYNAIHSLPMRSGETVPDYLVVSNQWNQNGLGSTITTGFFNSHWNVSSSSSYVAL</sequence>
<dbReference type="Gene3D" id="3.40.50.1820">
    <property type="entry name" value="alpha/beta hydrolase"/>
    <property type="match status" value="1"/>
</dbReference>
<evidence type="ECO:0000313" key="2">
    <source>
        <dbReference type="EMBL" id="EGG21694.1"/>
    </source>
</evidence>
<dbReference type="PANTHER" id="PTHR42972">
    <property type="entry name" value="TOL-PAL SYSTEM PROTEIN TOLB"/>
    <property type="match status" value="1"/>
</dbReference>
<accession>F4PTM4</accession>
<keyword evidence="1" id="KW-0732">Signal</keyword>
<dbReference type="InterPro" id="IPR029058">
    <property type="entry name" value="AB_hydrolase_fold"/>
</dbReference>
<reference evidence="3" key="1">
    <citation type="journal article" date="2011" name="Genome Res.">
        <title>Phylogeny-wide analysis of social amoeba genomes highlights ancient origins for complex intercellular communication.</title>
        <authorList>
            <person name="Heidel A.J."/>
            <person name="Lawal H.M."/>
            <person name="Felder M."/>
            <person name="Schilde C."/>
            <person name="Helps N.R."/>
            <person name="Tunggal B."/>
            <person name="Rivero F."/>
            <person name="John U."/>
            <person name="Schleicher M."/>
            <person name="Eichinger L."/>
            <person name="Platzer M."/>
            <person name="Noegel A.A."/>
            <person name="Schaap P."/>
            <person name="Gloeckner G."/>
        </authorList>
    </citation>
    <scope>NUCLEOTIDE SEQUENCE [LARGE SCALE GENOMIC DNA]</scope>
    <source>
        <strain evidence="3">SH3</strain>
    </source>
</reference>
<name>F4PTM4_CACFS</name>
<dbReference type="SUPFAM" id="SSF53474">
    <property type="entry name" value="alpha/beta-Hydrolases"/>
    <property type="match status" value="1"/>
</dbReference>
<organism evidence="2 3">
    <name type="scientific">Cavenderia fasciculata</name>
    <name type="common">Slime mold</name>
    <name type="synonym">Dictyostelium fasciculatum</name>
    <dbReference type="NCBI Taxonomy" id="261658"/>
    <lineage>
        <taxon>Eukaryota</taxon>
        <taxon>Amoebozoa</taxon>
        <taxon>Evosea</taxon>
        <taxon>Eumycetozoa</taxon>
        <taxon>Dictyostelia</taxon>
        <taxon>Acytosteliales</taxon>
        <taxon>Cavenderiaceae</taxon>
        <taxon>Cavenderia</taxon>
    </lineage>
</organism>
<gene>
    <name evidence="2" type="ORF">DFA_01580</name>
</gene>
<evidence type="ECO:0000313" key="3">
    <source>
        <dbReference type="Proteomes" id="UP000007797"/>
    </source>
</evidence>
<dbReference type="PANTHER" id="PTHR42972:SF9">
    <property type="entry name" value="PEPTIDASE S9 PROLYL OLIGOPEPTIDASE CATALYTIC DOMAIN-CONTAINING PROTEIN"/>
    <property type="match status" value="1"/>
</dbReference>